<evidence type="ECO:0000313" key="10">
    <source>
        <dbReference type="Proteomes" id="UP000178645"/>
    </source>
</evidence>
<dbReference type="PANTHER" id="PTHR11845:SF13">
    <property type="entry name" value="5'-DEOXYNUCLEOTIDASE HDDC2"/>
    <property type="match status" value="1"/>
</dbReference>
<evidence type="ECO:0000256" key="2">
    <source>
        <dbReference type="ARBA" id="ARBA00001936"/>
    </source>
</evidence>
<comment type="catalytic activity">
    <reaction evidence="1">
        <text>a 2'-deoxyribonucleoside 5'-phosphate + H2O = a 2'-deoxyribonucleoside + phosphate</text>
        <dbReference type="Rhea" id="RHEA:36167"/>
        <dbReference type="ChEBI" id="CHEBI:15377"/>
        <dbReference type="ChEBI" id="CHEBI:18274"/>
        <dbReference type="ChEBI" id="CHEBI:43474"/>
        <dbReference type="ChEBI" id="CHEBI:65317"/>
        <dbReference type="EC" id="3.1.3.89"/>
    </reaction>
</comment>
<accession>A0A1F6Y7Y0</accession>
<evidence type="ECO:0000256" key="7">
    <source>
        <dbReference type="ARBA" id="ARBA00022801"/>
    </source>
</evidence>
<dbReference type="InterPro" id="IPR006674">
    <property type="entry name" value="HD_domain"/>
</dbReference>
<dbReference type="PANTHER" id="PTHR11845">
    <property type="entry name" value="5'-DEOXYNUCLEOTIDASE HDDC2"/>
    <property type="match status" value="1"/>
</dbReference>
<dbReference type="GO" id="GO:0046872">
    <property type="term" value="F:metal ion binding"/>
    <property type="evidence" value="ECO:0007669"/>
    <property type="project" value="UniProtKB-KW"/>
</dbReference>
<gene>
    <name evidence="9" type="ORF">A3G53_01195</name>
</gene>
<dbReference type="EMBL" id="MFVU01000001">
    <property type="protein sequence ID" value="OGJ02494.1"/>
    <property type="molecule type" value="Genomic_DNA"/>
</dbReference>
<comment type="subunit">
    <text evidence="4">Homodimer.</text>
</comment>
<evidence type="ECO:0000259" key="8">
    <source>
        <dbReference type="SMART" id="SM00471"/>
    </source>
</evidence>
<protein>
    <recommendedName>
        <fullName evidence="5">5'-deoxynucleotidase</fullName>
        <ecNumber evidence="5">3.1.3.89</ecNumber>
    </recommendedName>
</protein>
<dbReference type="SMART" id="SM00471">
    <property type="entry name" value="HDc"/>
    <property type="match status" value="1"/>
</dbReference>
<dbReference type="SUPFAM" id="SSF109604">
    <property type="entry name" value="HD-domain/PDEase-like"/>
    <property type="match status" value="1"/>
</dbReference>
<evidence type="ECO:0000313" key="9">
    <source>
        <dbReference type="EMBL" id="OGJ02494.1"/>
    </source>
</evidence>
<evidence type="ECO:0000256" key="5">
    <source>
        <dbReference type="ARBA" id="ARBA00012964"/>
    </source>
</evidence>
<dbReference type="AlphaFoldDB" id="A0A1F6Y7Y0"/>
<keyword evidence="7" id="KW-0378">Hydrolase</keyword>
<dbReference type="EC" id="3.1.3.89" evidence="5"/>
<feature type="domain" description="HD/PDEase" evidence="8">
    <location>
        <begin position="34"/>
        <end position="146"/>
    </location>
</feature>
<name>A0A1F6Y7Y0_9BACT</name>
<proteinExistence type="predicted"/>
<dbReference type="InterPro" id="IPR003607">
    <property type="entry name" value="HD/PDEase_dom"/>
</dbReference>
<comment type="caution">
    <text evidence="9">The sequence shown here is derived from an EMBL/GenBank/DDBJ whole genome shotgun (WGS) entry which is preliminary data.</text>
</comment>
<evidence type="ECO:0000256" key="3">
    <source>
        <dbReference type="ARBA" id="ARBA00001941"/>
    </source>
</evidence>
<evidence type="ECO:0000256" key="1">
    <source>
        <dbReference type="ARBA" id="ARBA00001638"/>
    </source>
</evidence>
<dbReference type="Pfam" id="PF13023">
    <property type="entry name" value="HD_3"/>
    <property type="match status" value="1"/>
</dbReference>
<comment type="cofactor">
    <cofactor evidence="2">
        <name>Mn(2+)</name>
        <dbReference type="ChEBI" id="CHEBI:29035"/>
    </cofactor>
</comment>
<reference evidence="9 10" key="1">
    <citation type="journal article" date="2016" name="Nat. Commun.">
        <title>Thousands of microbial genomes shed light on interconnected biogeochemical processes in an aquifer system.</title>
        <authorList>
            <person name="Anantharaman K."/>
            <person name="Brown C.T."/>
            <person name="Hug L.A."/>
            <person name="Sharon I."/>
            <person name="Castelle C.J."/>
            <person name="Probst A.J."/>
            <person name="Thomas B.C."/>
            <person name="Singh A."/>
            <person name="Wilkins M.J."/>
            <person name="Karaoz U."/>
            <person name="Brodie E.L."/>
            <person name="Williams K.H."/>
            <person name="Hubbard S.S."/>
            <person name="Banfield J.F."/>
        </authorList>
    </citation>
    <scope>NUCLEOTIDE SEQUENCE [LARGE SCALE GENOMIC DNA]</scope>
</reference>
<dbReference type="Gene3D" id="1.10.3210.10">
    <property type="entry name" value="Hypothetical protein af1432"/>
    <property type="match status" value="1"/>
</dbReference>
<comment type="cofactor">
    <cofactor evidence="3">
        <name>Co(2+)</name>
        <dbReference type="ChEBI" id="CHEBI:48828"/>
    </cofactor>
</comment>
<dbReference type="GO" id="GO:0002953">
    <property type="term" value="F:5'-deoxynucleotidase activity"/>
    <property type="evidence" value="ECO:0007669"/>
    <property type="project" value="UniProtKB-EC"/>
</dbReference>
<organism evidence="9 10">
    <name type="scientific">Candidatus Nomurabacteria bacterium RIFCSPLOWO2_12_FULL_44_11</name>
    <dbReference type="NCBI Taxonomy" id="1801796"/>
    <lineage>
        <taxon>Bacteria</taxon>
        <taxon>Candidatus Nomuraibacteriota</taxon>
    </lineage>
</organism>
<dbReference type="GO" id="GO:0005737">
    <property type="term" value="C:cytoplasm"/>
    <property type="evidence" value="ECO:0007669"/>
    <property type="project" value="TreeGrafter"/>
</dbReference>
<sequence length="205" mass="23606">MKSNKTYNQIADFIYETGIHAKTPRSGLWFLGSGNQSVAEHLFHTAMIAYALAYLEPKADKNKVVLMALVHDIGEGRVSDHNYVHQRYGRLAEEKAVEDIAKEVPFGGEIKKLFKEERARTTLEAKIVKDADQLEWIATLRIEEAKGNTKAHGWIKVSFKRLKTSAGKKIGKILTNKHPDAWWFNVKDKWFVDRKQKDRKWGKKK</sequence>
<keyword evidence="6" id="KW-0479">Metal-binding</keyword>
<evidence type="ECO:0000256" key="6">
    <source>
        <dbReference type="ARBA" id="ARBA00022723"/>
    </source>
</evidence>
<dbReference type="InterPro" id="IPR039356">
    <property type="entry name" value="YfbR/HDDC2"/>
</dbReference>
<evidence type="ECO:0000256" key="4">
    <source>
        <dbReference type="ARBA" id="ARBA00011738"/>
    </source>
</evidence>
<dbReference type="CDD" id="cd00077">
    <property type="entry name" value="HDc"/>
    <property type="match status" value="1"/>
</dbReference>
<dbReference type="Proteomes" id="UP000178645">
    <property type="component" value="Unassembled WGS sequence"/>
</dbReference>